<feature type="transmembrane region" description="Helical" evidence="1">
    <location>
        <begin position="48"/>
        <end position="64"/>
    </location>
</feature>
<organism evidence="2 3">
    <name type="scientific">Hymenobacter daecheongensis DSM 21074</name>
    <dbReference type="NCBI Taxonomy" id="1121955"/>
    <lineage>
        <taxon>Bacteria</taxon>
        <taxon>Pseudomonadati</taxon>
        <taxon>Bacteroidota</taxon>
        <taxon>Cytophagia</taxon>
        <taxon>Cytophagales</taxon>
        <taxon>Hymenobacteraceae</taxon>
        <taxon>Hymenobacter</taxon>
    </lineage>
</organism>
<reference evidence="2 3" key="1">
    <citation type="submission" date="2016-11" db="EMBL/GenBank/DDBJ databases">
        <authorList>
            <person name="Jaros S."/>
            <person name="Januszkiewicz K."/>
            <person name="Wedrychowicz H."/>
        </authorList>
    </citation>
    <scope>NUCLEOTIDE SEQUENCE [LARGE SCALE GENOMIC DNA]</scope>
    <source>
        <strain evidence="2 3">DSM 21074</strain>
    </source>
</reference>
<keyword evidence="3" id="KW-1185">Reference proteome</keyword>
<dbReference type="AlphaFoldDB" id="A0A1M6KI70"/>
<proteinExistence type="predicted"/>
<keyword evidence="1" id="KW-1133">Transmembrane helix</keyword>
<dbReference type="RefSeq" id="WP_143164208.1">
    <property type="nucleotide sequence ID" value="NZ_FQYN01000008.1"/>
</dbReference>
<dbReference type="OrthoDB" id="887021at2"/>
<keyword evidence="1" id="KW-0812">Transmembrane</keyword>
<evidence type="ECO:0000313" key="2">
    <source>
        <dbReference type="EMBL" id="SHJ58619.1"/>
    </source>
</evidence>
<evidence type="ECO:0000256" key="1">
    <source>
        <dbReference type="SAM" id="Phobius"/>
    </source>
</evidence>
<keyword evidence="1" id="KW-0472">Membrane</keyword>
<protein>
    <submittedName>
        <fullName evidence="2">Uncharacterized protein</fullName>
    </submittedName>
</protein>
<feature type="transmembrane region" description="Helical" evidence="1">
    <location>
        <begin position="21"/>
        <end position="42"/>
    </location>
</feature>
<accession>A0A1M6KI70</accession>
<evidence type="ECO:0000313" key="3">
    <source>
        <dbReference type="Proteomes" id="UP000184418"/>
    </source>
</evidence>
<dbReference type="Proteomes" id="UP000184418">
    <property type="component" value="Unassembled WGS sequence"/>
</dbReference>
<gene>
    <name evidence="2" type="ORF">SAMN02745146_3445</name>
</gene>
<name>A0A1M6KI70_9BACT</name>
<dbReference type="STRING" id="1121955.SAMN02745146_3445"/>
<sequence length="65" mass="7260">MAKNSHKPQSKLQLPLARARFKARLLGYTIGLLPIVGMLLLFRQTVPQWAALGLTAGGLYFFMLM</sequence>
<dbReference type="EMBL" id="FQYN01000008">
    <property type="protein sequence ID" value="SHJ58619.1"/>
    <property type="molecule type" value="Genomic_DNA"/>
</dbReference>